<evidence type="ECO:0000256" key="7">
    <source>
        <dbReference type="ARBA" id="ARBA00022821"/>
    </source>
</evidence>
<comment type="caution">
    <text evidence="10">The sequence shown here is derived from an EMBL/GenBank/DDBJ whole genome shotgun (WGS) entry which is preliminary data.</text>
</comment>
<keyword evidence="4 9" id="KW-0929">Antimicrobial</keyword>
<protein>
    <recommendedName>
        <fullName evidence="9">Defensin-like protein</fullName>
    </recommendedName>
</protein>
<evidence type="ECO:0000256" key="4">
    <source>
        <dbReference type="ARBA" id="ARBA00022529"/>
    </source>
</evidence>
<comment type="similarity">
    <text evidence="2 9">Belongs to the DEFL family.</text>
</comment>
<evidence type="ECO:0000256" key="9">
    <source>
        <dbReference type="RuleBase" id="RU367109"/>
    </source>
</evidence>
<keyword evidence="3 9" id="KW-0964">Secreted</keyword>
<evidence type="ECO:0000313" key="10">
    <source>
        <dbReference type="EMBL" id="KAK9032555.1"/>
    </source>
</evidence>
<evidence type="ECO:0000256" key="5">
    <source>
        <dbReference type="ARBA" id="ARBA00022577"/>
    </source>
</evidence>
<evidence type="ECO:0000256" key="6">
    <source>
        <dbReference type="ARBA" id="ARBA00022729"/>
    </source>
</evidence>
<dbReference type="EMBL" id="JBBPBN010000009">
    <property type="protein sequence ID" value="KAK9032555.1"/>
    <property type="molecule type" value="Genomic_DNA"/>
</dbReference>
<evidence type="ECO:0000313" key="11">
    <source>
        <dbReference type="Proteomes" id="UP001396334"/>
    </source>
</evidence>
<accession>A0ABR2T5F8</accession>
<keyword evidence="7 9" id="KW-0611">Plant defense</keyword>
<dbReference type="PANTHER" id="PTHR36788:SF2">
    <property type="entry name" value="DEFENSIN-LIKE PROTEIN 183"/>
    <property type="match status" value="1"/>
</dbReference>
<reference evidence="10 11" key="1">
    <citation type="journal article" date="2024" name="G3 (Bethesda)">
        <title>Genome assembly of Hibiscus sabdariffa L. provides insights into metabolisms of medicinal natural products.</title>
        <authorList>
            <person name="Kim T."/>
        </authorList>
    </citation>
    <scope>NUCLEOTIDE SEQUENCE [LARGE SCALE GENOMIC DNA]</scope>
    <source>
        <strain evidence="10">TK-2024</strain>
        <tissue evidence="10">Old leaves</tissue>
    </source>
</reference>
<keyword evidence="6" id="KW-0732">Signal</keyword>
<gene>
    <name evidence="10" type="ORF">V6N11_056815</name>
</gene>
<evidence type="ECO:0000256" key="1">
    <source>
        <dbReference type="ARBA" id="ARBA00004613"/>
    </source>
</evidence>
<comment type="subcellular location">
    <subcellularLocation>
        <location evidence="1 9">Secreted</location>
    </subcellularLocation>
</comment>
<keyword evidence="5 9" id="KW-0295">Fungicide</keyword>
<proteinExistence type="inferred from homology"/>
<evidence type="ECO:0000256" key="2">
    <source>
        <dbReference type="ARBA" id="ARBA00006722"/>
    </source>
</evidence>
<organism evidence="10 11">
    <name type="scientific">Hibiscus sabdariffa</name>
    <name type="common">roselle</name>
    <dbReference type="NCBI Taxonomy" id="183260"/>
    <lineage>
        <taxon>Eukaryota</taxon>
        <taxon>Viridiplantae</taxon>
        <taxon>Streptophyta</taxon>
        <taxon>Embryophyta</taxon>
        <taxon>Tracheophyta</taxon>
        <taxon>Spermatophyta</taxon>
        <taxon>Magnoliopsida</taxon>
        <taxon>eudicotyledons</taxon>
        <taxon>Gunneridae</taxon>
        <taxon>Pentapetalae</taxon>
        <taxon>rosids</taxon>
        <taxon>malvids</taxon>
        <taxon>Malvales</taxon>
        <taxon>Malvaceae</taxon>
        <taxon>Malvoideae</taxon>
        <taxon>Hibiscus</taxon>
    </lineage>
</organism>
<keyword evidence="11" id="KW-1185">Reference proteome</keyword>
<evidence type="ECO:0000256" key="3">
    <source>
        <dbReference type="ARBA" id="ARBA00022525"/>
    </source>
</evidence>
<keyword evidence="8" id="KW-1015">Disulfide bond</keyword>
<evidence type="ECO:0000256" key="8">
    <source>
        <dbReference type="ARBA" id="ARBA00023157"/>
    </source>
</evidence>
<dbReference type="Proteomes" id="UP001396334">
    <property type="component" value="Unassembled WGS sequence"/>
</dbReference>
<sequence>MKNTKVSAAQCEEEIGICNENCSSRCRTSKNGKGICEKSSSNGVETCKCLYECNDNDNVNNNGNNNKNPSPKTKQCNVGIGPCSMQCNDVCCNQNCAAEYPGLQEGHGACLDFVAKVSGAKCEEEMGICDENCNSRCENSKKGKGICEKSSSNEVGTCKCLYECDRDGDIDDNGNGNDNGNSSLRKNQCNFAIGPCSWQCNDVCCDQNCAAEYPGPQEGHGACMGVIGIPSSNLCVCYYNC</sequence>
<dbReference type="PANTHER" id="PTHR36788">
    <property type="entry name" value="DEFENSIN-LIKE PROTEIN 183"/>
    <property type="match status" value="1"/>
</dbReference>
<dbReference type="InterPro" id="IPR039641">
    <property type="entry name" value="LCR"/>
</dbReference>
<name>A0ABR2T5F8_9ROSI</name>